<evidence type="ECO:0000256" key="9">
    <source>
        <dbReference type="SAM" id="Phobius"/>
    </source>
</evidence>
<dbReference type="Gene3D" id="2.60.120.260">
    <property type="entry name" value="Galactose-binding domain-like"/>
    <property type="match status" value="1"/>
</dbReference>
<dbReference type="InterPro" id="IPR008979">
    <property type="entry name" value="Galactose-bd-like_sf"/>
</dbReference>
<dbReference type="FunFam" id="3.20.20.80:FF:000021">
    <property type="entry name" value="Beta-galactosidase"/>
    <property type="match status" value="1"/>
</dbReference>
<feature type="domain" description="Beta-galactosidase galactose-binding" evidence="12">
    <location>
        <begin position="554"/>
        <end position="621"/>
    </location>
</feature>
<dbReference type="Pfam" id="PF21467">
    <property type="entry name" value="BetaGal_gal-bd"/>
    <property type="match status" value="2"/>
</dbReference>
<dbReference type="EC" id="3.2.1.23" evidence="3 7"/>
<dbReference type="Pfam" id="PF17834">
    <property type="entry name" value="GHD"/>
    <property type="match status" value="1"/>
</dbReference>
<feature type="transmembrane region" description="Helical" evidence="9">
    <location>
        <begin position="15"/>
        <end position="35"/>
    </location>
</feature>
<keyword evidence="9" id="KW-0812">Transmembrane</keyword>
<evidence type="ECO:0000256" key="7">
    <source>
        <dbReference type="RuleBase" id="RU000675"/>
    </source>
</evidence>
<dbReference type="FunFam" id="2.60.120.260:FF:000142">
    <property type="entry name" value="Beta-galactosidase"/>
    <property type="match status" value="1"/>
</dbReference>
<keyword evidence="4" id="KW-0732">Signal</keyword>
<dbReference type="Pfam" id="PF01301">
    <property type="entry name" value="Glyco_hydro_35"/>
    <property type="match status" value="1"/>
</dbReference>
<protein>
    <recommendedName>
        <fullName evidence="3 7">Beta-galactosidase</fullName>
        <ecNumber evidence="3 7">3.2.1.23</ecNumber>
    </recommendedName>
</protein>
<dbReference type="Proteomes" id="UP000321947">
    <property type="component" value="Unassembled WGS sequence"/>
</dbReference>
<dbReference type="InterPro" id="IPR001944">
    <property type="entry name" value="Glycoside_Hdrlase_35"/>
</dbReference>
<evidence type="ECO:0000256" key="4">
    <source>
        <dbReference type="ARBA" id="ARBA00022729"/>
    </source>
</evidence>
<dbReference type="InterPro" id="IPR048913">
    <property type="entry name" value="BetaGal_gal-bd"/>
</dbReference>
<dbReference type="Gene3D" id="3.20.20.80">
    <property type="entry name" value="Glycosidases"/>
    <property type="match status" value="1"/>
</dbReference>
<comment type="catalytic activity">
    <reaction evidence="1 7">
        <text>Hydrolysis of terminal non-reducing beta-D-galactose residues in beta-D-galactosides.</text>
        <dbReference type="EC" id="3.2.1.23"/>
    </reaction>
</comment>
<evidence type="ECO:0000256" key="2">
    <source>
        <dbReference type="ARBA" id="ARBA00009809"/>
    </source>
</evidence>
<evidence type="ECO:0000259" key="10">
    <source>
        <dbReference type="Pfam" id="PF01301"/>
    </source>
</evidence>
<evidence type="ECO:0000256" key="3">
    <source>
        <dbReference type="ARBA" id="ARBA00012756"/>
    </source>
</evidence>
<dbReference type="GO" id="GO:0004565">
    <property type="term" value="F:beta-galactosidase activity"/>
    <property type="evidence" value="ECO:0007669"/>
    <property type="project" value="UniProtKB-EC"/>
</dbReference>
<dbReference type="SUPFAM" id="SSF51445">
    <property type="entry name" value="(Trans)glycosidases"/>
    <property type="match status" value="1"/>
</dbReference>
<keyword evidence="5 7" id="KW-0378">Hydrolase</keyword>
<dbReference type="FunFam" id="2.60.120.260:FF:000076">
    <property type="entry name" value="Beta-galactosidase"/>
    <property type="match status" value="1"/>
</dbReference>
<dbReference type="SUPFAM" id="SSF49785">
    <property type="entry name" value="Galactose-binding domain-like"/>
    <property type="match status" value="2"/>
</dbReference>
<evidence type="ECO:0000313" key="14">
    <source>
        <dbReference type="Proteomes" id="UP000321947"/>
    </source>
</evidence>
<dbReference type="InterPro" id="IPR019801">
    <property type="entry name" value="Glyco_hydro_35_CS"/>
</dbReference>
<reference evidence="13 14" key="1">
    <citation type="submission" date="2019-08" db="EMBL/GenBank/DDBJ databases">
        <title>Draft genome sequences of two oriental melons (Cucumis melo L. var makuwa).</title>
        <authorList>
            <person name="Kwon S.-Y."/>
        </authorList>
    </citation>
    <scope>NUCLEOTIDE SEQUENCE [LARGE SCALE GENOMIC DNA]</scope>
    <source>
        <strain evidence="14">cv. Chang Bougi</strain>
        <tissue evidence="13">Leaf</tissue>
    </source>
</reference>
<accession>A0A5D3CFT3</accession>
<dbReference type="PANTHER" id="PTHR23421">
    <property type="entry name" value="BETA-GALACTOSIDASE RELATED"/>
    <property type="match status" value="1"/>
</dbReference>
<gene>
    <name evidence="13" type="ORF">E5676_scaffold16G002280</name>
</gene>
<evidence type="ECO:0000259" key="12">
    <source>
        <dbReference type="Pfam" id="PF21467"/>
    </source>
</evidence>
<organism evidence="13 14">
    <name type="scientific">Cucumis melo var. makuwa</name>
    <name type="common">Oriental melon</name>
    <dbReference type="NCBI Taxonomy" id="1194695"/>
    <lineage>
        <taxon>Eukaryota</taxon>
        <taxon>Viridiplantae</taxon>
        <taxon>Streptophyta</taxon>
        <taxon>Embryophyta</taxon>
        <taxon>Tracheophyta</taxon>
        <taxon>Spermatophyta</taxon>
        <taxon>Magnoliopsida</taxon>
        <taxon>eudicotyledons</taxon>
        <taxon>Gunneridae</taxon>
        <taxon>Pentapetalae</taxon>
        <taxon>rosids</taxon>
        <taxon>fabids</taxon>
        <taxon>Cucurbitales</taxon>
        <taxon>Cucurbitaceae</taxon>
        <taxon>Benincaseae</taxon>
        <taxon>Cucumis</taxon>
    </lineage>
</organism>
<dbReference type="PRINTS" id="PR00742">
    <property type="entry name" value="GLHYDRLASE35"/>
</dbReference>
<evidence type="ECO:0000259" key="11">
    <source>
        <dbReference type="Pfam" id="PF17834"/>
    </source>
</evidence>
<dbReference type="InterPro" id="IPR017853">
    <property type="entry name" value="GH"/>
</dbReference>
<keyword evidence="6 7" id="KW-0326">Glycosidase</keyword>
<evidence type="ECO:0000256" key="1">
    <source>
        <dbReference type="ARBA" id="ARBA00001412"/>
    </source>
</evidence>
<dbReference type="EMBL" id="SSTD01011206">
    <property type="protein sequence ID" value="TYK10088.1"/>
    <property type="molecule type" value="Genomic_DNA"/>
</dbReference>
<evidence type="ECO:0000313" key="13">
    <source>
        <dbReference type="EMBL" id="TYK10088.1"/>
    </source>
</evidence>
<dbReference type="AlphaFoldDB" id="A0A5D3CFT3"/>
<keyword evidence="9" id="KW-1133">Transmembrane helix</keyword>
<feature type="domain" description="Beta-galactosidase galactose-binding" evidence="12">
    <location>
        <begin position="702"/>
        <end position="788"/>
    </location>
</feature>
<comment type="caution">
    <text evidence="13">The sequence shown here is derived from an EMBL/GenBank/DDBJ whole genome shotgun (WGS) entry which is preliminary data.</text>
</comment>
<proteinExistence type="inferred from homology"/>
<dbReference type="GO" id="GO:0005975">
    <property type="term" value="P:carbohydrate metabolic process"/>
    <property type="evidence" value="ECO:0007669"/>
    <property type="project" value="InterPro"/>
</dbReference>
<dbReference type="InterPro" id="IPR041392">
    <property type="entry name" value="GHD"/>
</dbReference>
<feature type="domain" description="Glycoside hydrolase 35 catalytic" evidence="10">
    <location>
        <begin position="121"/>
        <end position="424"/>
    </location>
</feature>
<evidence type="ECO:0000256" key="8">
    <source>
        <dbReference type="RuleBase" id="RU003679"/>
    </source>
</evidence>
<dbReference type="InterPro" id="IPR031330">
    <property type="entry name" value="Gly_Hdrlase_35_cat"/>
</dbReference>
<feature type="transmembrane region" description="Helical" evidence="9">
    <location>
        <begin position="42"/>
        <end position="62"/>
    </location>
</feature>
<feature type="domain" description="Beta-galactosidase beta-sandwich" evidence="11">
    <location>
        <begin position="447"/>
        <end position="503"/>
    </location>
</feature>
<dbReference type="PROSITE" id="PS01182">
    <property type="entry name" value="GLYCOSYL_HYDROL_F35"/>
    <property type="match status" value="1"/>
</dbReference>
<dbReference type="FunFam" id="2.60.120.260:FF:000061">
    <property type="entry name" value="Beta-galactosidase"/>
    <property type="match status" value="1"/>
</dbReference>
<comment type="similarity">
    <text evidence="2 8">Belongs to the glycosyl hydrolase 35 family.</text>
</comment>
<keyword evidence="9" id="KW-0472">Membrane</keyword>
<evidence type="ECO:0000256" key="6">
    <source>
        <dbReference type="ARBA" id="ARBA00023295"/>
    </source>
</evidence>
<evidence type="ECO:0000256" key="5">
    <source>
        <dbReference type="ARBA" id="ARBA00022801"/>
    </source>
</evidence>
<name>A0A5D3CFT3_CUCMM</name>
<sequence>MAPKPVTGHLLKSSFPTRVSMIASTASTFLLPVLLSNDGFAFLFVLFKLIDQSLFAFTVYFLTYEDTSSRQIRSLAKELTGGAAAFVFLDRGRDRGSFLKEDNDIVLFFFLCSVTYDHKAIIINGQRRILISGSIHYPRSTPQMWPDLIQKAKNGGLDIIETYVFWNGHEPSPGKYYFEERYDLVRFIKLVHQAGLYVHLRIGPYVCAEWNYGGFPVWLKFVPGIAFRTDNKPFKAAMQKFVYKIVDLMKWEKLYHTQGGPIILSQIENEYGPVEWEIGAPGKSYTKWAAQMALGLKTGVPWVMCKQEDAPDPLIDTCNGFYCENFKPNKIYKPKIWTENWSGWYTAFGGPTPYRPPEDVAFSVARFIQNGGSLVNYYMYHGGTNFGRTSGLFIATSYDFDAPIDEYGLLREPKWGHLRDLHKAIKSCEPALVSADPTSTWLGKNQEARVFKSRSGACAAFLANYDTSASVRVNFWNHPYDLPPWSISILPDCKTVTFNTARIGVKSYQAKMTPISSFWWLSYKEEPASGYASDTTTKDGLVEQVSVTWDTTDYLWYMTDIRIDSTEGFLKTGRWPLLTVDSAGHVLHVFINGQLSGSVYGSLEDPRITFSKYVNLKEGVNKLSMLSVTVGLPNVGLHFDTWNAGVLGPVTLKGLNEGTRDMSKYKWSYKVGLKGEILNLYSVKGSNSVQWTKGSLVQKQPLTWYKTTFNTPAGNEPLALDMSSMSKGQIWVNGRSIGRYFPGYIANGKCNKCSYTGFFTEKKCLWNCGGPSQKWYHIPRDWLSPNGNLLIIFEEIGGNPGGISLVKRTAF</sequence>